<accession>A0ABP6RZ37</accession>
<dbReference type="EMBL" id="BAAAYK010000038">
    <property type="protein sequence ID" value="GAA3363760.1"/>
    <property type="molecule type" value="Genomic_DNA"/>
</dbReference>
<dbReference type="InterPro" id="IPR019920">
    <property type="entry name" value="F420-binding_dom_put"/>
</dbReference>
<keyword evidence="4" id="KW-1185">Reference proteome</keyword>
<dbReference type="InterPro" id="IPR052019">
    <property type="entry name" value="F420H2_bilvrd_red/Heme_oxyg"/>
</dbReference>
<gene>
    <name evidence="3" type="ORF">GCM10020366_56950</name>
</gene>
<feature type="domain" description="Pyridoxamine 5'-phosphate oxidase N-terminal" evidence="2">
    <location>
        <begin position="4"/>
        <end position="126"/>
    </location>
</feature>
<dbReference type="InterPro" id="IPR011576">
    <property type="entry name" value="Pyridox_Oxase_N"/>
</dbReference>
<dbReference type="PANTHER" id="PTHR35176">
    <property type="entry name" value="HEME OXYGENASE HI_0854-RELATED"/>
    <property type="match status" value="1"/>
</dbReference>
<dbReference type="Gene3D" id="2.30.110.10">
    <property type="entry name" value="Electron Transport, Fmn-binding Protein, Chain A"/>
    <property type="match status" value="1"/>
</dbReference>
<sequence>MAAIPQELAEILSKRAFAHIATLGPRGEPQSSPVWVEWDGTHVRFSQTTGRQKYRNLQRDPRIAVSAHDPENPYRYVEIRGRVTGFEPDPDNAFINKMAKKYTGEDEYQWGQPGDERVVVLVEPEHVPGA</sequence>
<proteinExistence type="predicted"/>
<dbReference type="NCBIfam" id="TIGR03618">
    <property type="entry name" value="Rv1155_F420"/>
    <property type="match status" value="1"/>
</dbReference>
<dbReference type="SUPFAM" id="SSF50475">
    <property type="entry name" value="FMN-binding split barrel"/>
    <property type="match status" value="1"/>
</dbReference>
<comment type="caution">
    <text evidence="3">The sequence shown here is derived from an EMBL/GenBank/DDBJ whole genome shotgun (WGS) entry which is preliminary data.</text>
</comment>
<evidence type="ECO:0000313" key="4">
    <source>
        <dbReference type="Proteomes" id="UP001500483"/>
    </source>
</evidence>
<protein>
    <submittedName>
        <fullName evidence="3">PPOX class F420-dependent oxidoreductase</fullName>
    </submittedName>
</protein>
<evidence type="ECO:0000256" key="1">
    <source>
        <dbReference type="ARBA" id="ARBA00023002"/>
    </source>
</evidence>
<dbReference type="Proteomes" id="UP001500483">
    <property type="component" value="Unassembled WGS sequence"/>
</dbReference>
<keyword evidence="1" id="KW-0560">Oxidoreductase</keyword>
<reference evidence="4" key="1">
    <citation type="journal article" date="2019" name="Int. J. Syst. Evol. Microbiol.">
        <title>The Global Catalogue of Microorganisms (GCM) 10K type strain sequencing project: providing services to taxonomists for standard genome sequencing and annotation.</title>
        <authorList>
            <consortium name="The Broad Institute Genomics Platform"/>
            <consortium name="The Broad Institute Genome Sequencing Center for Infectious Disease"/>
            <person name="Wu L."/>
            <person name="Ma J."/>
        </authorList>
    </citation>
    <scope>NUCLEOTIDE SEQUENCE [LARGE SCALE GENOMIC DNA]</scope>
    <source>
        <strain evidence="4">JCM 9687</strain>
    </source>
</reference>
<dbReference type="RefSeq" id="WP_258345186.1">
    <property type="nucleotide sequence ID" value="NZ_CP059556.1"/>
</dbReference>
<evidence type="ECO:0000313" key="3">
    <source>
        <dbReference type="EMBL" id="GAA3363760.1"/>
    </source>
</evidence>
<name>A0ABP6RZ37_9PSEU</name>
<dbReference type="PANTHER" id="PTHR35176:SF6">
    <property type="entry name" value="HEME OXYGENASE HI_0854-RELATED"/>
    <property type="match status" value="1"/>
</dbReference>
<evidence type="ECO:0000259" key="2">
    <source>
        <dbReference type="Pfam" id="PF01243"/>
    </source>
</evidence>
<dbReference type="InterPro" id="IPR012349">
    <property type="entry name" value="Split_barrel_FMN-bd"/>
</dbReference>
<organism evidence="3 4">
    <name type="scientific">Saccharopolyspora gregorii</name>
    <dbReference type="NCBI Taxonomy" id="33914"/>
    <lineage>
        <taxon>Bacteria</taxon>
        <taxon>Bacillati</taxon>
        <taxon>Actinomycetota</taxon>
        <taxon>Actinomycetes</taxon>
        <taxon>Pseudonocardiales</taxon>
        <taxon>Pseudonocardiaceae</taxon>
        <taxon>Saccharopolyspora</taxon>
    </lineage>
</organism>
<dbReference type="Pfam" id="PF01243">
    <property type="entry name" value="PNPOx_N"/>
    <property type="match status" value="1"/>
</dbReference>